<reference evidence="2 3" key="1">
    <citation type="submission" date="2016-05" db="EMBL/GenBank/DDBJ databases">
        <title>Complete Genome and Methylome Analysis of Psychrotrophic Bacterial Isolates from Antarctic Lake Untersee.</title>
        <authorList>
            <person name="Fomenkov A."/>
            <person name="Akimov V.N."/>
            <person name="Vasilyeva L.V."/>
            <person name="Andersen D."/>
            <person name="Vincze T."/>
            <person name="Roberts R.J."/>
        </authorList>
    </citation>
    <scope>NUCLEOTIDE SEQUENCE [LARGE SCALE GENOMIC DNA]</scope>
    <source>
        <strain evidence="2 3">U14-5</strain>
        <plasmid evidence="3">Plasmid 2</plasmid>
    </source>
</reference>
<accession>A0A1L7ANN3</accession>
<name>A0A1L7ANN3_9PROT</name>
<dbReference type="Pfam" id="PF06123">
    <property type="entry name" value="CreD"/>
    <property type="match status" value="1"/>
</dbReference>
<organism evidence="2 3">
    <name type="scientific">Roseomonas gilardii</name>
    <dbReference type="NCBI Taxonomy" id="257708"/>
    <lineage>
        <taxon>Bacteria</taxon>
        <taxon>Pseudomonadati</taxon>
        <taxon>Pseudomonadota</taxon>
        <taxon>Alphaproteobacteria</taxon>
        <taxon>Acetobacterales</taxon>
        <taxon>Roseomonadaceae</taxon>
        <taxon>Roseomonas</taxon>
    </lineage>
</organism>
<dbReference type="AlphaFoldDB" id="A0A1L7ANN3"/>
<dbReference type="Proteomes" id="UP000185494">
    <property type="component" value="Chromosome 2"/>
</dbReference>
<keyword evidence="2" id="KW-0614">Plasmid</keyword>
<protein>
    <submittedName>
        <fullName evidence="2">Uncharacterized protein</fullName>
    </submittedName>
</protein>
<feature type="transmembrane region" description="Helical" evidence="1">
    <location>
        <begin position="20"/>
        <end position="40"/>
    </location>
</feature>
<evidence type="ECO:0000313" key="3">
    <source>
        <dbReference type="Proteomes" id="UP000185494"/>
    </source>
</evidence>
<evidence type="ECO:0000313" key="2">
    <source>
        <dbReference type="EMBL" id="APT60362.1"/>
    </source>
</evidence>
<dbReference type="PANTHER" id="PTHR30092:SF0">
    <property type="entry name" value="INNER MEMBRANE PROTEIN CRED"/>
    <property type="match status" value="1"/>
</dbReference>
<gene>
    <name evidence="2" type="ORF">RGI145_23740</name>
</gene>
<keyword evidence="1" id="KW-1133">Transmembrane helix</keyword>
<proteinExistence type="predicted"/>
<keyword evidence="1" id="KW-0472">Membrane</keyword>
<dbReference type="KEGG" id="rgi:RGI145_23740"/>
<dbReference type="GO" id="GO:0005886">
    <property type="term" value="C:plasma membrane"/>
    <property type="evidence" value="ECO:0007669"/>
    <property type="project" value="TreeGrafter"/>
</dbReference>
<dbReference type="PANTHER" id="PTHR30092">
    <property type="entry name" value="INNER MEMBRANE PROTEIN CRED"/>
    <property type="match status" value="1"/>
</dbReference>
<sequence length="71" mass="8060">MEFLEAVPTYRMVTRASKYAVMFLALGFLTYVLFELLAGLRIHLVQYGLQGLSIVLFPEPPRVCRRLIGLG</sequence>
<dbReference type="InterPro" id="IPR010364">
    <property type="entry name" value="Uncharacterised_IM_CreD"/>
</dbReference>
<geneLocation type="plasmid" evidence="2 3">
    <name>2</name>
</geneLocation>
<evidence type="ECO:0000256" key="1">
    <source>
        <dbReference type="SAM" id="Phobius"/>
    </source>
</evidence>
<dbReference type="EMBL" id="CP015586">
    <property type="protein sequence ID" value="APT60362.1"/>
    <property type="molecule type" value="Genomic_DNA"/>
</dbReference>
<keyword evidence="1" id="KW-0812">Transmembrane</keyword>